<feature type="transmembrane region" description="Helical" evidence="1">
    <location>
        <begin position="177"/>
        <end position="194"/>
    </location>
</feature>
<organism evidence="2">
    <name type="scientific">freshwater metagenome</name>
    <dbReference type="NCBI Taxonomy" id="449393"/>
    <lineage>
        <taxon>unclassified sequences</taxon>
        <taxon>metagenomes</taxon>
        <taxon>ecological metagenomes</taxon>
    </lineage>
</organism>
<feature type="transmembrane region" description="Helical" evidence="1">
    <location>
        <begin position="20"/>
        <end position="41"/>
    </location>
</feature>
<dbReference type="EMBL" id="CAEZXK010000002">
    <property type="protein sequence ID" value="CAB4679086.1"/>
    <property type="molecule type" value="Genomic_DNA"/>
</dbReference>
<dbReference type="GO" id="GO:0015225">
    <property type="term" value="F:biotin transmembrane transporter activity"/>
    <property type="evidence" value="ECO:0007669"/>
    <property type="project" value="InterPro"/>
</dbReference>
<accession>A0A6J6MYK9</accession>
<protein>
    <submittedName>
        <fullName evidence="2">Unannotated protein</fullName>
    </submittedName>
</protein>
<dbReference type="InterPro" id="IPR003784">
    <property type="entry name" value="BioY"/>
</dbReference>
<keyword evidence="1" id="KW-1133">Transmembrane helix</keyword>
<feature type="transmembrane region" description="Helical" evidence="1">
    <location>
        <begin position="99"/>
        <end position="123"/>
    </location>
</feature>
<evidence type="ECO:0000313" key="2">
    <source>
        <dbReference type="EMBL" id="CAB4679086.1"/>
    </source>
</evidence>
<sequence>MSFTLVAKPTIVDRFVKRSLVADIALVISGAALTAIAAQIAIPAYPVPFTLQTLVVLLVGAALGSRRGVLSLGLYALAGLAGLPVFAPKADGSHVVGFAAFVGPTAGFILGFVVAAYVIGLLAERKWSSNVLKTFVAFVVGSTVIYLIGIPALSSFAFNGDLVAAITYMVPFMVWDVVKAVIAAGLLPGAWLLVNKIQK</sequence>
<name>A0A6J6MYK9_9ZZZZ</name>
<dbReference type="Pfam" id="PF02632">
    <property type="entry name" value="BioY"/>
    <property type="match status" value="1"/>
</dbReference>
<proteinExistence type="predicted"/>
<reference evidence="2" key="1">
    <citation type="submission" date="2020-05" db="EMBL/GenBank/DDBJ databases">
        <authorList>
            <person name="Chiriac C."/>
            <person name="Salcher M."/>
            <person name="Ghai R."/>
            <person name="Kavagutti S V."/>
        </authorList>
    </citation>
    <scope>NUCLEOTIDE SEQUENCE</scope>
</reference>
<dbReference type="GO" id="GO:0005886">
    <property type="term" value="C:plasma membrane"/>
    <property type="evidence" value="ECO:0007669"/>
    <property type="project" value="InterPro"/>
</dbReference>
<feature type="transmembrane region" description="Helical" evidence="1">
    <location>
        <begin position="47"/>
        <end position="64"/>
    </location>
</feature>
<feature type="transmembrane region" description="Helical" evidence="1">
    <location>
        <begin position="135"/>
        <end position="157"/>
    </location>
</feature>
<dbReference type="PIRSF" id="PIRSF016661">
    <property type="entry name" value="BioY"/>
    <property type="match status" value="1"/>
</dbReference>
<feature type="transmembrane region" description="Helical" evidence="1">
    <location>
        <begin position="69"/>
        <end position="87"/>
    </location>
</feature>
<gene>
    <name evidence="2" type="ORF">UFOPK2370_00130</name>
</gene>
<dbReference type="AlphaFoldDB" id="A0A6J6MYK9"/>
<keyword evidence="1" id="KW-0472">Membrane</keyword>
<evidence type="ECO:0000256" key="1">
    <source>
        <dbReference type="SAM" id="Phobius"/>
    </source>
</evidence>
<dbReference type="Gene3D" id="1.10.1760.20">
    <property type="match status" value="1"/>
</dbReference>
<dbReference type="PANTHER" id="PTHR34295">
    <property type="entry name" value="BIOTIN TRANSPORTER BIOY"/>
    <property type="match status" value="1"/>
</dbReference>
<keyword evidence="1" id="KW-0812">Transmembrane</keyword>
<dbReference type="PANTHER" id="PTHR34295:SF1">
    <property type="entry name" value="BIOTIN TRANSPORTER BIOY"/>
    <property type="match status" value="1"/>
</dbReference>